<gene>
    <name evidence="2" type="ORF">Zm00014a_028655</name>
</gene>
<proteinExistence type="predicted"/>
<sequence length="218" mass="22290">MLARVVDRRASAIRRFPLGCGRPHKPAAGPPPYHRIPTTAAAKTKTTLPNPSARAATNTAPPTPRQTLPATASLGAEAPDRGVGSGRNAAAEVTVRLVSAVRGYPPGCGRGVAVSKSKPPDSEDEAEREDGAGNPSAVVGNGDPKARACDGDVMLRASALDHAEFSSNGGVTTGGDGDAGAHDEGGGKPWEVTGLMAAPFLPWARHERRSQRASGGRP</sequence>
<feature type="compositionally biased region" description="Low complexity" evidence="1">
    <location>
        <begin position="38"/>
        <end position="60"/>
    </location>
</feature>
<feature type="region of interest" description="Disordered" evidence="1">
    <location>
        <begin position="165"/>
        <end position="194"/>
    </location>
</feature>
<protein>
    <submittedName>
        <fullName evidence="2">Uncharacterized protein</fullName>
    </submittedName>
</protein>
<feature type="region of interest" description="Disordered" evidence="1">
    <location>
        <begin position="17"/>
        <end position="70"/>
    </location>
</feature>
<feature type="region of interest" description="Disordered" evidence="1">
    <location>
        <begin position="106"/>
        <end position="145"/>
    </location>
</feature>
<evidence type="ECO:0000313" key="3">
    <source>
        <dbReference type="Proteomes" id="UP000251960"/>
    </source>
</evidence>
<reference evidence="2 3" key="1">
    <citation type="journal article" date="2018" name="Nat. Genet.">
        <title>Extensive intraspecific gene order and gene structural variations between Mo17 and other maize genomes.</title>
        <authorList>
            <person name="Sun S."/>
            <person name="Zhou Y."/>
            <person name="Chen J."/>
            <person name="Shi J."/>
            <person name="Zhao H."/>
            <person name="Zhao H."/>
            <person name="Song W."/>
            <person name="Zhang M."/>
            <person name="Cui Y."/>
            <person name="Dong X."/>
            <person name="Liu H."/>
            <person name="Ma X."/>
            <person name="Jiao Y."/>
            <person name="Wang B."/>
            <person name="Wei X."/>
            <person name="Stein J.C."/>
            <person name="Glaubitz J.C."/>
            <person name="Lu F."/>
            <person name="Yu G."/>
            <person name="Liang C."/>
            <person name="Fengler K."/>
            <person name="Li B."/>
            <person name="Rafalski A."/>
            <person name="Schnable P.S."/>
            <person name="Ware D.H."/>
            <person name="Buckler E.S."/>
            <person name="Lai J."/>
        </authorList>
    </citation>
    <scope>NUCLEOTIDE SEQUENCE [LARGE SCALE GENOMIC DNA]</scope>
    <source>
        <strain evidence="3">cv. Missouri 17</strain>
        <tissue evidence="2">Seedling</tissue>
    </source>
</reference>
<name>A0A3L6D956_MAIZE</name>
<dbReference type="EMBL" id="NCVQ01000010">
    <property type="protein sequence ID" value="PWZ05130.1"/>
    <property type="molecule type" value="Genomic_DNA"/>
</dbReference>
<accession>A0A3L6D956</accession>
<organism evidence="2 3">
    <name type="scientific">Zea mays</name>
    <name type="common">Maize</name>
    <dbReference type="NCBI Taxonomy" id="4577"/>
    <lineage>
        <taxon>Eukaryota</taxon>
        <taxon>Viridiplantae</taxon>
        <taxon>Streptophyta</taxon>
        <taxon>Embryophyta</taxon>
        <taxon>Tracheophyta</taxon>
        <taxon>Spermatophyta</taxon>
        <taxon>Magnoliopsida</taxon>
        <taxon>Liliopsida</taxon>
        <taxon>Poales</taxon>
        <taxon>Poaceae</taxon>
        <taxon>PACMAD clade</taxon>
        <taxon>Panicoideae</taxon>
        <taxon>Andropogonodae</taxon>
        <taxon>Andropogoneae</taxon>
        <taxon>Tripsacinae</taxon>
        <taxon>Zea</taxon>
    </lineage>
</organism>
<comment type="caution">
    <text evidence="2">The sequence shown here is derived from an EMBL/GenBank/DDBJ whole genome shotgun (WGS) entry which is preliminary data.</text>
</comment>
<dbReference type="ExpressionAtlas" id="A0A3L6D956">
    <property type="expression patterns" value="baseline"/>
</dbReference>
<dbReference type="AlphaFoldDB" id="A0A3L6D956"/>
<evidence type="ECO:0000256" key="1">
    <source>
        <dbReference type="SAM" id="MobiDB-lite"/>
    </source>
</evidence>
<evidence type="ECO:0000313" key="2">
    <source>
        <dbReference type="EMBL" id="PWZ05130.1"/>
    </source>
</evidence>
<dbReference type="Proteomes" id="UP000251960">
    <property type="component" value="Chromosome 9"/>
</dbReference>